<evidence type="ECO:0000256" key="11">
    <source>
        <dbReference type="ARBA" id="ARBA00023316"/>
    </source>
</evidence>
<protein>
    <recommendedName>
        <fullName evidence="4">serine-type D-Ala-D-Ala carboxypeptidase</fullName>
        <ecNumber evidence="4">3.4.16.4</ecNumber>
    </recommendedName>
</protein>
<evidence type="ECO:0000256" key="3">
    <source>
        <dbReference type="ARBA" id="ARBA00007164"/>
    </source>
</evidence>
<dbReference type="InterPro" id="IPR012338">
    <property type="entry name" value="Beta-lactam/transpept-like"/>
</dbReference>
<evidence type="ECO:0000313" key="16">
    <source>
        <dbReference type="Proteomes" id="UP000598467"/>
    </source>
</evidence>
<name>A0A926NUQ3_9HYPH</name>
<dbReference type="Pfam" id="PF00768">
    <property type="entry name" value="Peptidase_S11"/>
    <property type="match status" value="1"/>
</dbReference>
<evidence type="ECO:0000256" key="1">
    <source>
        <dbReference type="ARBA" id="ARBA00003217"/>
    </source>
</evidence>
<evidence type="ECO:0000256" key="2">
    <source>
        <dbReference type="ARBA" id="ARBA00004752"/>
    </source>
</evidence>
<evidence type="ECO:0000256" key="13">
    <source>
        <dbReference type="RuleBase" id="RU004016"/>
    </source>
</evidence>
<gene>
    <name evidence="15" type="ORF">HK439_04855</name>
</gene>
<dbReference type="SUPFAM" id="SSF56601">
    <property type="entry name" value="beta-lactamase/transpeptidase-like"/>
    <property type="match status" value="1"/>
</dbReference>
<keyword evidence="8" id="KW-0378">Hydrolase</keyword>
<dbReference type="EC" id="3.4.16.4" evidence="4"/>
<comment type="catalytic activity">
    <reaction evidence="12">
        <text>Preferential cleavage: (Ac)2-L-Lys-D-Ala-|-D-Ala. Also transpeptidation of peptidyl-alanyl moieties that are N-acyl substituents of D-alanine.</text>
        <dbReference type="EC" id="3.4.16.4"/>
    </reaction>
</comment>
<dbReference type="GO" id="GO:0009252">
    <property type="term" value="P:peptidoglycan biosynthetic process"/>
    <property type="evidence" value="ECO:0007669"/>
    <property type="project" value="UniProtKB-KW"/>
</dbReference>
<dbReference type="GO" id="GO:0006508">
    <property type="term" value="P:proteolysis"/>
    <property type="evidence" value="ECO:0007669"/>
    <property type="project" value="UniProtKB-KW"/>
</dbReference>
<keyword evidence="11" id="KW-0961">Cell wall biogenesis/degradation</keyword>
<comment type="similarity">
    <text evidence="3 13">Belongs to the peptidase S11 family.</text>
</comment>
<evidence type="ECO:0000256" key="8">
    <source>
        <dbReference type="ARBA" id="ARBA00022801"/>
    </source>
</evidence>
<keyword evidence="10" id="KW-0573">Peptidoglycan synthesis</keyword>
<dbReference type="GO" id="GO:0008360">
    <property type="term" value="P:regulation of cell shape"/>
    <property type="evidence" value="ECO:0007669"/>
    <property type="project" value="UniProtKB-KW"/>
</dbReference>
<comment type="function">
    <text evidence="1">Removes C-terminal D-alanyl residues from sugar-peptide cell wall precursors.</text>
</comment>
<dbReference type="InterPro" id="IPR037167">
    <property type="entry name" value="Peptidase_S11_C_sf"/>
</dbReference>
<evidence type="ECO:0000313" key="15">
    <source>
        <dbReference type="EMBL" id="MBD1545579.1"/>
    </source>
</evidence>
<dbReference type="PANTHER" id="PTHR21581:SF6">
    <property type="entry name" value="TRAFFICKING PROTEIN PARTICLE COMPLEX SUBUNIT 12"/>
    <property type="match status" value="1"/>
</dbReference>
<dbReference type="EMBL" id="JABFCZ010000005">
    <property type="protein sequence ID" value="MBD1545579.1"/>
    <property type="molecule type" value="Genomic_DNA"/>
</dbReference>
<evidence type="ECO:0000259" key="14">
    <source>
        <dbReference type="SMART" id="SM00936"/>
    </source>
</evidence>
<feature type="domain" description="Peptidase S11 D-Ala-D-Ala carboxypeptidase A C-terminal" evidence="14">
    <location>
        <begin position="265"/>
        <end position="355"/>
    </location>
</feature>
<dbReference type="SMART" id="SM00936">
    <property type="entry name" value="PBP5_C"/>
    <property type="match status" value="1"/>
</dbReference>
<evidence type="ECO:0000256" key="10">
    <source>
        <dbReference type="ARBA" id="ARBA00022984"/>
    </source>
</evidence>
<dbReference type="PANTHER" id="PTHR21581">
    <property type="entry name" value="D-ALANYL-D-ALANINE CARBOXYPEPTIDASE"/>
    <property type="match status" value="1"/>
</dbReference>
<keyword evidence="7" id="KW-0732">Signal</keyword>
<keyword evidence="6" id="KW-0645">Protease</keyword>
<comment type="caution">
    <text evidence="15">The sequence shown here is derived from an EMBL/GenBank/DDBJ whole genome shotgun (WGS) entry which is preliminary data.</text>
</comment>
<dbReference type="InterPro" id="IPR001967">
    <property type="entry name" value="Peptidase_S11_N"/>
</dbReference>
<organism evidence="15 16">
    <name type="scientific">Roseibium aggregatum</name>
    <dbReference type="NCBI Taxonomy" id="187304"/>
    <lineage>
        <taxon>Bacteria</taxon>
        <taxon>Pseudomonadati</taxon>
        <taxon>Pseudomonadota</taxon>
        <taxon>Alphaproteobacteria</taxon>
        <taxon>Hyphomicrobiales</taxon>
        <taxon>Stappiaceae</taxon>
        <taxon>Roseibium</taxon>
    </lineage>
</organism>
<evidence type="ECO:0000256" key="4">
    <source>
        <dbReference type="ARBA" id="ARBA00012448"/>
    </source>
</evidence>
<evidence type="ECO:0000256" key="12">
    <source>
        <dbReference type="ARBA" id="ARBA00034000"/>
    </source>
</evidence>
<evidence type="ECO:0000256" key="6">
    <source>
        <dbReference type="ARBA" id="ARBA00022670"/>
    </source>
</evidence>
<reference evidence="15" key="1">
    <citation type="submission" date="2020-05" db="EMBL/GenBank/DDBJ databases">
        <title>Identification of trans-AT polyketide cluster in two marine bacteria, producers of a novel glutaramide-containing polyketide sesbanimide D and analogs.</title>
        <authorList>
            <person name="Kacar D."/>
            <person name="Rodriguez P."/>
            <person name="Canedo L."/>
            <person name="Gonzalez E."/>
            <person name="Galan B."/>
            <person name="De La Calle F."/>
            <person name="Garcia J.L."/>
        </authorList>
    </citation>
    <scope>NUCLEOTIDE SEQUENCE</scope>
    <source>
        <strain evidence="15">PHM038</strain>
    </source>
</reference>
<dbReference type="InterPro" id="IPR018044">
    <property type="entry name" value="Peptidase_S11"/>
</dbReference>
<dbReference type="Proteomes" id="UP000598467">
    <property type="component" value="Unassembled WGS sequence"/>
</dbReference>
<dbReference type="InterPro" id="IPR012907">
    <property type="entry name" value="Peptidase_S11_C"/>
</dbReference>
<dbReference type="Pfam" id="PF07943">
    <property type="entry name" value="PBP5_C"/>
    <property type="match status" value="1"/>
</dbReference>
<dbReference type="AlphaFoldDB" id="A0A926NUQ3"/>
<proteinExistence type="inferred from homology"/>
<dbReference type="GO" id="GO:0009002">
    <property type="term" value="F:serine-type D-Ala-D-Ala carboxypeptidase activity"/>
    <property type="evidence" value="ECO:0007669"/>
    <property type="project" value="UniProtKB-EC"/>
</dbReference>
<evidence type="ECO:0000256" key="5">
    <source>
        <dbReference type="ARBA" id="ARBA00022645"/>
    </source>
</evidence>
<keyword evidence="9" id="KW-0133">Cell shape</keyword>
<comment type="pathway">
    <text evidence="2">Cell wall biogenesis; peptidoglycan biosynthesis.</text>
</comment>
<dbReference type="SUPFAM" id="SSF69189">
    <property type="entry name" value="Penicillin-binding protein associated domain"/>
    <property type="match status" value="1"/>
</dbReference>
<dbReference type="InterPro" id="IPR015956">
    <property type="entry name" value="Peniciliin-bd_prot_C_sf"/>
</dbReference>
<dbReference type="GO" id="GO:0071555">
    <property type="term" value="P:cell wall organization"/>
    <property type="evidence" value="ECO:0007669"/>
    <property type="project" value="UniProtKB-KW"/>
</dbReference>
<evidence type="ECO:0000256" key="7">
    <source>
        <dbReference type="ARBA" id="ARBA00022729"/>
    </source>
</evidence>
<accession>A0A926NUQ3</accession>
<evidence type="ECO:0000256" key="9">
    <source>
        <dbReference type="ARBA" id="ARBA00022960"/>
    </source>
</evidence>
<dbReference type="Gene3D" id="2.60.410.10">
    <property type="entry name" value="D-Ala-D-Ala carboxypeptidase, C-terminal domain"/>
    <property type="match status" value="1"/>
</dbReference>
<keyword evidence="5 15" id="KW-0121">Carboxypeptidase</keyword>
<sequence>MAGGFILPVPVAHAETLKTSAPMAYLFEPESKTILFAKEADKPFEPGSLAKVMTAATVFAALSEGEIFPHTKCRISEHAWRTGGAPAGGTTMFAAIKSEIEVLDLLQGLIVQNGNDSAIALAECLDGSEAKFAERMTALARQIGMTGSRFANPTGYESEVSQTTVRDMVRLADYILEHHRAYYPMFSQPDFTWNKIFQRNKDPLLGEIRGQDGLGAGQSEKDGYAALASVERDGRRVIAAVAGLPSDKARLAAAKEVIEGSWEYFGISKLYSRGETITNARVFGGTRSDVPLVASEDVSVLLPRGTTLDYRLRVVYSGPLKAPVSAGTAAGELRVIGENGIVYRAPLETGAAVPEGNMQEKALDGLMELLFGWL</sequence>
<dbReference type="PRINTS" id="PR00725">
    <property type="entry name" value="DADACBPTASE1"/>
</dbReference>
<dbReference type="Gene3D" id="3.40.710.10">
    <property type="entry name" value="DD-peptidase/beta-lactamase superfamily"/>
    <property type="match status" value="1"/>
</dbReference>